<keyword evidence="3" id="KW-0326">Glycosidase</keyword>
<dbReference type="Pfam" id="PF00251">
    <property type="entry name" value="Glyco_hydro_32N"/>
    <property type="match status" value="1"/>
</dbReference>
<gene>
    <name evidence="6" type="primary">levB</name>
    <name evidence="6" type="ORF">SHELI_v1c02730</name>
</gene>
<feature type="chain" id="PRO_5008554001" evidence="4">
    <location>
        <begin position="21"/>
        <end position="528"/>
    </location>
</feature>
<dbReference type="CDD" id="cd18622">
    <property type="entry name" value="GH32_Inu-like"/>
    <property type="match status" value="1"/>
</dbReference>
<dbReference type="STRING" id="216938.SHELI_v1c02730"/>
<evidence type="ECO:0000313" key="6">
    <source>
        <dbReference type="EMBL" id="AOG60228.1"/>
    </source>
</evidence>
<keyword evidence="4" id="KW-0732">Signal</keyword>
<dbReference type="Gene3D" id="2.115.10.20">
    <property type="entry name" value="Glycosyl hydrolase domain, family 43"/>
    <property type="match status" value="1"/>
</dbReference>
<organism evidence="6 7">
    <name type="scientific">Spiroplasma helicoides</name>
    <dbReference type="NCBI Taxonomy" id="216938"/>
    <lineage>
        <taxon>Bacteria</taxon>
        <taxon>Bacillati</taxon>
        <taxon>Mycoplasmatota</taxon>
        <taxon>Mollicutes</taxon>
        <taxon>Entomoplasmatales</taxon>
        <taxon>Spiroplasmataceae</taxon>
        <taxon>Spiroplasma</taxon>
    </lineage>
</organism>
<dbReference type="InterPro" id="IPR001362">
    <property type="entry name" value="Glyco_hydro_32"/>
</dbReference>
<proteinExistence type="inferred from homology"/>
<dbReference type="PROSITE" id="PS51257">
    <property type="entry name" value="PROKAR_LIPOPROTEIN"/>
    <property type="match status" value="1"/>
</dbReference>
<dbReference type="PANTHER" id="PTHR42800:SF1">
    <property type="entry name" value="EXOINULINASE INUD (AFU_ORTHOLOGUE AFUA_5G00480)"/>
    <property type="match status" value="1"/>
</dbReference>
<dbReference type="InterPro" id="IPR023296">
    <property type="entry name" value="Glyco_hydro_beta-prop_sf"/>
</dbReference>
<dbReference type="InterPro" id="IPR013320">
    <property type="entry name" value="ConA-like_dom_sf"/>
</dbReference>
<dbReference type="Gene3D" id="2.60.120.560">
    <property type="entry name" value="Exo-inulinase, domain 1"/>
    <property type="match status" value="1"/>
</dbReference>
<dbReference type="GO" id="GO:0005987">
    <property type="term" value="P:sucrose catabolic process"/>
    <property type="evidence" value="ECO:0007669"/>
    <property type="project" value="TreeGrafter"/>
</dbReference>
<evidence type="ECO:0000256" key="2">
    <source>
        <dbReference type="ARBA" id="ARBA00022801"/>
    </source>
</evidence>
<evidence type="ECO:0000256" key="3">
    <source>
        <dbReference type="ARBA" id="ARBA00023295"/>
    </source>
</evidence>
<name>A0A1B3SJY1_9MOLU</name>
<dbReference type="KEGG" id="shj:SHELI_v1c02730"/>
<evidence type="ECO:0000313" key="7">
    <source>
        <dbReference type="Proteomes" id="UP000094378"/>
    </source>
</evidence>
<dbReference type="OrthoDB" id="387639at2"/>
<protein>
    <submittedName>
        <fullName evidence="6">Levanbiose-producing levanase</fullName>
    </submittedName>
</protein>
<dbReference type="SUPFAM" id="SSF75005">
    <property type="entry name" value="Arabinanase/levansucrase/invertase"/>
    <property type="match status" value="1"/>
</dbReference>
<sequence length="528" mass="60955">MKKILKFLLAINLSSITAISVSSCTTPLKEDRYKLPEIDNIKYSNKFHAQNPTTGMMNDIQGGFYRDGKWHVYFLQNADGIFDKYGYNHGKFGSVWYHVTTTDWINWSYEGPAVPKYTTPYGDQASGTFYEDKENYFGYGSDAIIAITTSYSDQGQNIMMFYSVDGGYKFQDIIPEPILWNPHANENENFRDPYFFVKDNKFILYIAEDDSFGVWVSDKPTSGYKKTGNYKASHPMLECPNLYQLKVEGEETKKWVLLYGGNGGWGVDKDDLSTGSYYQVGELDENFVFTPDKNQKSKRIDFGPDYYAAKFMNKSYKNTDLESLYTSAWVSNWAYNFAIPNDGRLGNMSLVREIKLKNFGDAKKPNYEFITTYQGFGNKNETLNNKYLSGQKLVKDLHLNGTYYKAVFEMGLNDEKLGPINLVIGDSNYKVEVKLDFENEVTTVNRSIDYFFVNGDEEFKKTRTFKLDLERISKKLNIEIYLDKTILELKLPDGKVYTMLKFVSGDNTEDMYLETKNQSSNILKYYQL</sequence>
<reference evidence="6 7" key="1">
    <citation type="submission" date="2016-08" db="EMBL/GenBank/DDBJ databases">
        <title>Complete genome sequence of Spiroplasma helicoides TABS-2 (DSM 22551).</title>
        <authorList>
            <person name="Shen W.-Y."/>
            <person name="Lo W.-S."/>
            <person name="Lai Y.-C."/>
            <person name="Kuo C.-H."/>
        </authorList>
    </citation>
    <scope>NUCLEOTIDE SEQUENCE [LARGE SCALE GENOMIC DNA]</scope>
    <source>
        <strain evidence="6 7">TABS-2</strain>
    </source>
</reference>
<feature type="signal peptide" evidence="4">
    <location>
        <begin position="1"/>
        <end position="20"/>
    </location>
</feature>
<evidence type="ECO:0000256" key="1">
    <source>
        <dbReference type="ARBA" id="ARBA00009902"/>
    </source>
</evidence>
<dbReference type="InterPro" id="IPR013148">
    <property type="entry name" value="Glyco_hydro_32_N"/>
</dbReference>
<dbReference type="SMART" id="SM00640">
    <property type="entry name" value="Glyco_32"/>
    <property type="match status" value="1"/>
</dbReference>
<dbReference type="SUPFAM" id="SSF49899">
    <property type="entry name" value="Concanavalin A-like lectins/glucanases"/>
    <property type="match status" value="1"/>
</dbReference>
<dbReference type="PANTHER" id="PTHR42800">
    <property type="entry name" value="EXOINULINASE INUD (AFU_ORTHOLOGUE AFUA_5G00480)"/>
    <property type="match status" value="1"/>
</dbReference>
<feature type="domain" description="Glycosyl hydrolase family 32 N-terminal" evidence="5">
    <location>
        <begin position="51"/>
        <end position="358"/>
    </location>
</feature>
<keyword evidence="2" id="KW-0378">Hydrolase</keyword>
<dbReference type="EMBL" id="CP017015">
    <property type="protein sequence ID" value="AOG60228.1"/>
    <property type="molecule type" value="Genomic_DNA"/>
</dbReference>
<evidence type="ECO:0000259" key="5">
    <source>
        <dbReference type="Pfam" id="PF00251"/>
    </source>
</evidence>
<keyword evidence="7" id="KW-1185">Reference proteome</keyword>
<accession>A0A1B3SJY1</accession>
<dbReference type="RefSeq" id="WP_069116018.1">
    <property type="nucleotide sequence ID" value="NZ_CP017015.1"/>
</dbReference>
<dbReference type="GO" id="GO:0005737">
    <property type="term" value="C:cytoplasm"/>
    <property type="evidence" value="ECO:0007669"/>
    <property type="project" value="TreeGrafter"/>
</dbReference>
<dbReference type="Proteomes" id="UP000094378">
    <property type="component" value="Chromosome"/>
</dbReference>
<comment type="similarity">
    <text evidence="1">Belongs to the glycosyl hydrolase 32 family.</text>
</comment>
<dbReference type="AlphaFoldDB" id="A0A1B3SJY1"/>
<dbReference type="GO" id="GO:0004575">
    <property type="term" value="F:sucrose alpha-glucosidase activity"/>
    <property type="evidence" value="ECO:0007669"/>
    <property type="project" value="TreeGrafter"/>
</dbReference>
<evidence type="ECO:0000256" key="4">
    <source>
        <dbReference type="SAM" id="SignalP"/>
    </source>
</evidence>